<dbReference type="Proteomes" id="UP001153069">
    <property type="component" value="Unassembled WGS sequence"/>
</dbReference>
<comment type="caution">
    <text evidence="2">The sequence shown here is derived from an EMBL/GenBank/DDBJ whole genome shotgun (WGS) entry which is preliminary data.</text>
</comment>
<name>A0A9N8EP88_9STRA</name>
<keyword evidence="2" id="KW-0472">Membrane</keyword>
<feature type="region of interest" description="Disordered" evidence="1">
    <location>
        <begin position="1"/>
        <end position="23"/>
    </location>
</feature>
<proteinExistence type="predicted"/>
<dbReference type="AlphaFoldDB" id="A0A9N8EP88"/>
<reference evidence="2" key="1">
    <citation type="submission" date="2020-06" db="EMBL/GenBank/DDBJ databases">
        <authorList>
            <consortium name="Plant Systems Biology data submission"/>
        </authorList>
    </citation>
    <scope>NUCLEOTIDE SEQUENCE</scope>
    <source>
        <strain evidence="2">D6</strain>
    </source>
</reference>
<evidence type="ECO:0000313" key="3">
    <source>
        <dbReference type="Proteomes" id="UP001153069"/>
    </source>
</evidence>
<evidence type="ECO:0000256" key="1">
    <source>
        <dbReference type="SAM" id="MobiDB-lite"/>
    </source>
</evidence>
<protein>
    <submittedName>
        <fullName evidence="2">Transmembrane amino acid transporter protein</fullName>
    </submittedName>
</protein>
<accession>A0A9N8EP88</accession>
<evidence type="ECO:0000313" key="2">
    <source>
        <dbReference type="EMBL" id="CAB9524751.1"/>
    </source>
</evidence>
<keyword evidence="2" id="KW-0812">Transmembrane</keyword>
<gene>
    <name evidence="2" type="ORF">SEMRO_1579_G283750.1</name>
</gene>
<organism evidence="2 3">
    <name type="scientific">Seminavis robusta</name>
    <dbReference type="NCBI Taxonomy" id="568900"/>
    <lineage>
        <taxon>Eukaryota</taxon>
        <taxon>Sar</taxon>
        <taxon>Stramenopiles</taxon>
        <taxon>Ochrophyta</taxon>
        <taxon>Bacillariophyta</taxon>
        <taxon>Bacillariophyceae</taxon>
        <taxon>Bacillariophycidae</taxon>
        <taxon>Naviculales</taxon>
        <taxon>Naviculaceae</taxon>
        <taxon>Seminavis</taxon>
    </lineage>
</organism>
<sequence>MVSDAGAKIPPIPSSSDKTPVEDDKDYVVSEHIDGDSTVVSDTVSFMPVDIKVMSSAPDYNHAQMIDNSRINYVPIKLRCGVVAMCRTNVLILCRSVLKALNEDIKQCLELFPSSVHAFIKRTRIWINLTYSYGQRDNPRLLKHTTAHHAVWWLNWARDRPDKMHSIEIYDCWEYLQMRLHWNGAGLICHEFCHLIHQFALPNGLGNTQLWQAYCKARESGLYDKALRRDWAGTDCDTDIAYAMVDYKEFWSEMSVAYLSDTYHHLDKVGGHAGMDACSPPFRHPVVLERVQKRQVQQDMEDDKGIPRRQLVVAASAAETNEKMSWWERFLRRLRECFISKDRRRRKGQHRCPPCNKFYPFTRGQLREHDKGSFLVISDLWRQVAQWEDPMDDRICGPGFRRGGGRPVSDAFAPLLAPTDFQQPPEPP</sequence>
<keyword evidence="3" id="KW-1185">Reference proteome</keyword>
<dbReference type="EMBL" id="CAICTM010001577">
    <property type="protein sequence ID" value="CAB9524751.1"/>
    <property type="molecule type" value="Genomic_DNA"/>
</dbReference>